<evidence type="ECO:0000259" key="6">
    <source>
        <dbReference type="PROSITE" id="PS50977"/>
    </source>
</evidence>
<dbReference type="Gene3D" id="1.10.10.60">
    <property type="entry name" value="Homeodomain-like"/>
    <property type="match status" value="1"/>
</dbReference>
<dbReference type="EMBL" id="FUFA01000004">
    <property type="protein sequence ID" value="SPM34497.1"/>
    <property type="molecule type" value="Genomic_DNA"/>
</dbReference>
<evidence type="ECO:0000256" key="5">
    <source>
        <dbReference type="SAM" id="MobiDB-lite"/>
    </source>
</evidence>
<feature type="DNA-binding region" description="H-T-H motif" evidence="4">
    <location>
        <begin position="60"/>
        <end position="79"/>
    </location>
</feature>
<name>A0A2U3NSI8_9MYCO</name>
<dbReference type="AlphaFoldDB" id="A0A2U3NSI8"/>
<keyword evidence="8" id="KW-1185">Reference proteome</keyword>
<keyword evidence="2 4" id="KW-0238">DNA-binding</keyword>
<dbReference type="GO" id="GO:0003700">
    <property type="term" value="F:DNA-binding transcription factor activity"/>
    <property type="evidence" value="ECO:0007669"/>
    <property type="project" value="TreeGrafter"/>
</dbReference>
<evidence type="ECO:0000256" key="1">
    <source>
        <dbReference type="ARBA" id="ARBA00023015"/>
    </source>
</evidence>
<evidence type="ECO:0000256" key="2">
    <source>
        <dbReference type="ARBA" id="ARBA00023125"/>
    </source>
</evidence>
<dbReference type="InterPro" id="IPR009057">
    <property type="entry name" value="Homeodomain-like_sf"/>
</dbReference>
<dbReference type="PANTHER" id="PTHR30055">
    <property type="entry name" value="HTH-TYPE TRANSCRIPTIONAL REGULATOR RUTR"/>
    <property type="match status" value="1"/>
</dbReference>
<protein>
    <submittedName>
        <fullName evidence="7">TetR family transcriptional regulator</fullName>
    </submittedName>
</protein>
<dbReference type="InterPro" id="IPR001647">
    <property type="entry name" value="HTH_TetR"/>
</dbReference>
<dbReference type="PRINTS" id="PR00455">
    <property type="entry name" value="HTHTETR"/>
</dbReference>
<feature type="region of interest" description="Disordered" evidence="5">
    <location>
        <begin position="1"/>
        <end position="29"/>
    </location>
</feature>
<proteinExistence type="predicted"/>
<evidence type="ECO:0000313" key="7">
    <source>
        <dbReference type="EMBL" id="SPM34497.1"/>
    </source>
</evidence>
<evidence type="ECO:0000256" key="4">
    <source>
        <dbReference type="PROSITE-ProRule" id="PRU00335"/>
    </source>
</evidence>
<evidence type="ECO:0000313" key="8">
    <source>
        <dbReference type="Proteomes" id="UP000240988"/>
    </source>
</evidence>
<dbReference type="InterPro" id="IPR050109">
    <property type="entry name" value="HTH-type_TetR-like_transc_reg"/>
</dbReference>
<sequence length="457" mass="49319">MVTRARVMRSAQPRRAEPMSPPHSGPRLPADTCWARQCTARARILQAAESVIASAGPRASLADIAAAAGILAGSLYHHFSSKEELLFELVQRFRADIDGVAKAALDDTDHRQASPFPAGFYDFGSAIARCAARHPAALQMSFFEAASANPSLSLLLSARPTTLQYTMTQILAAGAANGLLRSGVAISALADRICQSLMHVGLDVIRHTAAAEDVAALLCRIMTTGLSSQPPTDDELDSSAAFAAAEKAIGSWGEDSHVEVTGKSAYIHAVAREQFGRRGYEATTMRDIIEATALGPARVYSVVGSKDRLFRAIIEAFGRKAGGGFAEVLASDATAVEKLDALSWVNINAIDRFPHEWKIQLAWLRQHPPNTPEPGLAFAQRLAELESLLREGIRSHDLQMHTSSLEMLARCVMAVLWIPENLVHRLGRRAALRLARDTVIRGIADRSLTPTRGPART</sequence>
<reference evidence="7 8" key="1">
    <citation type="submission" date="2017-01" db="EMBL/GenBank/DDBJ databases">
        <authorList>
            <consortium name="Urmite Genomes"/>
        </authorList>
    </citation>
    <scope>NUCLEOTIDE SEQUENCE [LARGE SCALE GENOMIC DNA]</scope>
    <source>
        <strain evidence="7 8">AB57</strain>
    </source>
</reference>
<evidence type="ECO:0000256" key="3">
    <source>
        <dbReference type="ARBA" id="ARBA00023163"/>
    </source>
</evidence>
<dbReference type="STRING" id="1841860.GCA_900157375_02320"/>
<feature type="domain" description="HTH tetR-type" evidence="6">
    <location>
        <begin position="38"/>
        <end position="97"/>
    </location>
</feature>
<dbReference type="Proteomes" id="UP000240988">
    <property type="component" value="Unassembled WGS sequence"/>
</dbReference>
<dbReference type="PANTHER" id="PTHR30055:SF234">
    <property type="entry name" value="HTH-TYPE TRANSCRIPTIONAL REGULATOR BETI"/>
    <property type="match status" value="1"/>
</dbReference>
<gene>
    <name evidence="7" type="ORF">MRAB57_2316</name>
</gene>
<keyword evidence="3" id="KW-0804">Transcription</keyword>
<accession>A0A2U3NSI8</accession>
<keyword evidence="1" id="KW-0805">Transcription regulation</keyword>
<dbReference type="Pfam" id="PF00440">
    <property type="entry name" value="TetR_N"/>
    <property type="match status" value="2"/>
</dbReference>
<dbReference type="SUPFAM" id="SSF46689">
    <property type="entry name" value="Homeodomain-like"/>
    <property type="match status" value="2"/>
</dbReference>
<dbReference type="GO" id="GO:0000976">
    <property type="term" value="F:transcription cis-regulatory region binding"/>
    <property type="evidence" value="ECO:0007669"/>
    <property type="project" value="TreeGrafter"/>
</dbReference>
<dbReference type="Gene3D" id="1.10.357.10">
    <property type="entry name" value="Tetracycline Repressor, domain 2"/>
    <property type="match status" value="2"/>
</dbReference>
<organism evidence="7 8">
    <name type="scientific">Mycobacterium rhizamassiliense</name>
    <dbReference type="NCBI Taxonomy" id="1841860"/>
    <lineage>
        <taxon>Bacteria</taxon>
        <taxon>Bacillati</taxon>
        <taxon>Actinomycetota</taxon>
        <taxon>Actinomycetes</taxon>
        <taxon>Mycobacteriales</taxon>
        <taxon>Mycobacteriaceae</taxon>
        <taxon>Mycobacterium</taxon>
    </lineage>
</organism>
<dbReference type="PROSITE" id="PS50977">
    <property type="entry name" value="HTH_TETR_2"/>
    <property type="match status" value="1"/>
</dbReference>